<dbReference type="InterPro" id="IPR050210">
    <property type="entry name" value="tRNA_Adenine-N(6)_MTase"/>
</dbReference>
<evidence type="ECO:0000256" key="4">
    <source>
        <dbReference type="ARBA" id="ARBA00022691"/>
    </source>
</evidence>
<dbReference type="Pfam" id="PF05175">
    <property type="entry name" value="MTS"/>
    <property type="match status" value="1"/>
</dbReference>
<dbReference type="InterPro" id="IPR002052">
    <property type="entry name" value="DNA_methylase_N6_adenine_CS"/>
</dbReference>
<comment type="function">
    <text evidence="6">Specifically methylates the adenine in position 37 of tRNA(1)(Val) (anticodon cmo5UAC).</text>
</comment>
<feature type="domain" description="Methyltransferase small" evidence="7">
    <location>
        <begin position="25"/>
        <end position="154"/>
    </location>
</feature>
<keyword evidence="9" id="KW-1185">Reference proteome</keyword>
<comment type="catalytic activity">
    <reaction evidence="6">
        <text>adenosine(37) in tRNA1(Val) + S-adenosyl-L-methionine = N(6)-methyladenosine(37) in tRNA1(Val) + S-adenosyl-L-homocysteine + H(+)</text>
        <dbReference type="Rhea" id="RHEA:43160"/>
        <dbReference type="Rhea" id="RHEA-COMP:10369"/>
        <dbReference type="Rhea" id="RHEA-COMP:10370"/>
        <dbReference type="ChEBI" id="CHEBI:15378"/>
        <dbReference type="ChEBI" id="CHEBI:57856"/>
        <dbReference type="ChEBI" id="CHEBI:59789"/>
        <dbReference type="ChEBI" id="CHEBI:74411"/>
        <dbReference type="ChEBI" id="CHEBI:74449"/>
        <dbReference type="EC" id="2.1.1.223"/>
    </reaction>
</comment>
<dbReference type="InterPro" id="IPR007848">
    <property type="entry name" value="Small_mtfrase_dom"/>
</dbReference>
<dbReference type="Proteomes" id="UP001073122">
    <property type="component" value="Unassembled WGS sequence"/>
</dbReference>
<comment type="similarity">
    <text evidence="6">Belongs to the methyltransferase superfamily. tRNA (adenine-N(6)-)-methyltransferase family.</text>
</comment>
<evidence type="ECO:0000256" key="5">
    <source>
        <dbReference type="ARBA" id="ARBA00022694"/>
    </source>
</evidence>
<accession>A0ABT3XVT3</accession>
<evidence type="ECO:0000256" key="2">
    <source>
        <dbReference type="ARBA" id="ARBA00022603"/>
    </source>
</evidence>
<protein>
    <recommendedName>
        <fullName evidence="6">tRNA1(Val) (adenine(37)-N6)-methyltransferase</fullName>
        <ecNumber evidence="6">2.1.1.223</ecNumber>
    </recommendedName>
    <alternativeName>
        <fullName evidence="6">tRNA m6A37 methyltransferase</fullName>
    </alternativeName>
</protein>
<sequence>MKSFKFKQFEVQQSKNVFRVGTDGVLLGALANVGDASKVLEVGTGTGLISLMLAQRNSSTQFLGIDINEEAVNLTQVNFENSPYNSRLKNIHQDFKSFETKEKFDLIVSNPPYFEESDSEKDKLARQTVELNFQQLISKSSKLLSENGILSVIIPFEIGDNFVELARENHLFLIRKINIKGIENSKIKRLVLEFSLTEKDLKESEFTIEKSPRKYSDQYLELTKEFHVFKEVGD</sequence>
<reference evidence="8" key="1">
    <citation type="submission" date="2022-10" db="EMBL/GenBank/DDBJ databases">
        <title>Chryseobacterium sp. nov., a novel bacterial species.</title>
        <authorList>
            <person name="Cao Y."/>
        </authorList>
    </citation>
    <scope>NUCLEOTIDE SEQUENCE</scope>
    <source>
        <strain evidence="8">CCTCC AB2015118</strain>
    </source>
</reference>
<evidence type="ECO:0000259" key="7">
    <source>
        <dbReference type="Pfam" id="PF05175"/>
    </source>
</evidence>
<comment type="subcellular location">
    <subcellularLocation>
        <location evidence="6">Cytoplasm</location>
    </subcellularLocation>
</comment>
<dbReference type="PANTHER" id="PTHR47739">
    <property type="entry name" value="TRNA1(VAL) (ADENINE(37)-N6)-METHYLTRANSFERASE"/>
    <property type="match status" value="1"/>
</dbReference>
<name>A0ABT3XVT3_9FLAO</name>
<dbReference type="Gene3D" id="3.40.50.150">
    <property type="entry name" value="Vaccinia Virus protein VP39"/>
    <property type="match status" value="1"/>
</dbReference>
<dbReference type="SUPFAM" id="SSF53335">
    <property type="entry name" value="S-adenosyl-L-methionine-dependent methyltransferases"/>
    <property type="match status" value="1"/>
</dbReference>
<keyword evidence="5 6" id="KW-0819">tRNA processing</keyword>
<evidence type="ECO:0000256" key="6">
    <source>
        <dbReference type="HAMAP-Rule" id="MF_01872"/>
    </source>
</evidence>
<dbReference type="HAMAP" id="MF_01872">
    <property type="entry name" value="tRNA_methyltr_YfiC"/>
    <property type="match status" value="1"/>
</dbReference>
<keyword evidence="3 6" id="KW-0808">Transferase</keyword>
<dbReference type="PROSITE" id="PS00092">
    <property type="entry name" value="N6_MTASE"/>
    <property type="match status" value="1"/>
</dbReference>
<evidence type="ECO:0000313" key="8">
    <source>
        <dbReference type="EMBL" id="MCX8525775.1"/>
    </source>
</evidence>
<dbReference type="EC" id="2.1.1.223" evidence="6"/>
<proteinExistence type="inferred from homology"/>
<organism evidence="8 9">
    <name type="scientific">Chryseobacterium formosus</name>
    <dbReference type="NCBI Taxonomy" id="1537363"/>
    <lineage>
        <taxon>Bacteria</taxon>
        <taxon>Pseudomonadati</taxon>
        <taxon>Bacteroidota</taxon>
        <taxon>Flavobacteriia</taxon>
        <taxon>Flavobacteriales</taxon>
        <taxon>Weeksellaceae</taxon>
        <taxon>Chryseobacterium group</taxon>
        <taxon>Chryseobacterium</taxon>
    </lineage>
</organism>
<keyword evidence="2 6" id="KW-0489">Methyltransferase</keyword>
<dbReference type="GO" id="GO:0008168">
    <property type="term" value="F:methyltransferase activity"/>
    <property type="evidence" value="ECO:0007669"/>
    <property type="project" value="UniProtKB-KW"/>
</dbReference>
<evidence type="ECO:0000313" key="9">
    <source>
        <dbReference type="Proteomes" id="UP001073122"/>
    </source>
</evidence>
<dbReference type="InterPro" id="IPR022882">
    <property type="entry name" value="tRNA_adenine-N6_MeTrfase"/>
</dbReference>
<dbReference type="GO" id="GO:0032259">
    <property type="term" value="P:methylation"/>
    <property type="evidence" value="ECO:0007669"/>
    <property type="project" value="UniProtKB-KW"/>
</dbReference>
<keyword evidence="4 6" id="KW-0949">S-adenosyl-L-methionine</keyword>
<evidence type="ECO:0000256" key="3">
    <source>
        <dbReference type="ARBA" id="ARBA00022679"/>
    </source>
</evidence>
<comment type="caution">
    <text evidence="8">The sequence shown here is derived from an EMBL/GenBank/DDBJ whole genome shotgun (WGS) entry which is preliminary data.</text>
</comment>
<dbReference type="InterPro" id="IPR029063">
    <property type="entry name" value="SAM-dependent_MTases_sf"/>
</dbReference>
<dbReference type="EMBL" id="JAOVZW010000023">
    <property type="protein sequence ID" value="MCX8525775.1"/>
    <property type="molecule type" value="Genomic_DNA"/>
</dbReference>
<dbReference type="PANTHER" id="PTHR47739:SF1">
    <property type="entry name" value="TRNA1(VAL) (ADENINE(37)-N6)-METHYLTRANSFERASE"/>
    <property type="match status" value="1"/>
</dbReference>
<keyword evidence="1 6" id="KW-0963">Cytoplasm</keyword>
<dbReference type="PRINTS" id="PR00507">
    <property type="entry name" value="N12N6MTFRASE"/>
</dbReference>
<evidence type="ECO:0000256" key="1">
    <source>
        <dbReference type="ARBA" id="ARBA00022490"/>
    </source>
</evidence>
<dbReference type="RefSeq" id="WP_267267025.1">
    <property type="nucleotide sequence ID" value="NZ_JAOVZW010000023.1"/>
</dbReference>
<dbReference type="CDD" id="cd02440">
    <property type="entry name" value="AdoMet_MTases"/>
    <property type="match status" value="1"/>
</dbReference>
<gene>
    <name evidence="8" type="ORF">OF897_17815</name>
</gene>